<dbReference type="Pfam" id="PF02104">
    <property type="entry name" value="SURF1"/>
    <property type="match status" value="1"/>
</dbReference>
<dbReference type="PANTHER" id="PTHR23427:SF2">
    <property type="entry name" value="SURFEIT LOCUS PROTEIN 1"/>
    <property type="match status" value="1"/>
</dbReference>
<comment type="similarity">
    <text evidence="2 6">Belongs to the SURF1 family.</text>
</comment>
<feature type="transmembrane region" description="Helical" evidence="6">
    <location>
        <begin position="218"/>
        <end position="239"/>
    </location>
</feature>
<keyword evidence="5 6" id="KW-0472">Membrane</keyword>
<proteinExistence type="inferred from homology"/>
<evidence type="ECO:0000256" key="6">
    <source>
        <dbReference type="RuleBase" id="RU363076"/>
    </source>
</evidence>
<evidence type="ECO:0000256" key="5">
    <source>
        <dbReference type="ARBA" id="ARBA00023136"/>
    </source>
</evidence>
<keyword evidence="3 6" id="KW-0812">Transmembrane</keyword>
<dbReference type="RefSeq" id="WP_285983386.1">
    <property type="nucleotide sequence ID" value="NZ_JASVDS010000004.1"/>
</dbReference>
<accession>A0ABT7LKG7</accession>
<organism evidence="7 8">
    <name type="scientific">Roseateles subflavus</name>
    <dbReference type="NCBI Taxonomy" id="3053353"/>
    <lineage>
        <taxon>Bacteria</taxon>
        <taxon>Pseudomonadati</taxon>
        <taxon>Pseudomonadota</taxon>
        <taxon>Betaproteobacteria</taxon>
        <taxon>Burkholderiales</taxon>
        <taxon>Sphaerotilaceae</taxon>
        <taxon>Roseateles</taxon>
    </lineage>
</organism>
<evidence type="ECO:0000256" key="1">
    <source>
        <dbReference type="ARBA" id="ARBA00004370"/>
    </source>
</evidence>
<comment type="caution">
    <text evidence="6">Lacks conserved residue(s) required for the propagation of feature annotation.</text>
</comment>
<comment type="caution">
    <text evidence="7">The sequence shown here is derived from an EMBL/GenBank/DDBJ whole genome shotgun (WGS) entry which is preliminary data.</text>
</comment>
<keyword evidence="8" id="KW-1185">Reference proteome</keyword>
<dbReference type="CDD" id="cd06662">
    <property type="entry name" value="SURF1"/>
    <property type="match status" value="1"/>
</dbReference>
<sequence length="256" mass="27969">MTPPPRLAASRRPSWRLLAVTLGGAVLVAVFLALATWQCQRLAWKEALIARVAASQAGAPQPLPPVQDWPQVRRDTHEYQRVRVSGRFDPTRETLVQASTVLGTGWWVLTPLQTPDGRWVLVNRGFVDAAHRSPEAHAPVAGELTLEGLLRLSEPEGRLWQHNDAGAGRWYSRDVPAIAAARGLAGEVAPFFIDASEGAEGQWPRAGLTVLAFSNNHLLYALTWLALAAMVSAAVVFVWRYERRQVPGAAALEPDA</sequence>
<evidence type="ECO:0000256" key="4">
    <source>
        <dbReference type="ARBA" id="ARBA00022989"/>
    </source>
</evidence>
<evidence type="ECO:0000256" key="2">
    <source>
        <dbReference type="ARBA" id="ARBA00007165"/>
    </source>
</evidence>
<dbReference type="PANTHER" id="PTHR23427">
    <property type="entry name" value="SURFEIT LOCUS PROTEIN"/>
    <property type="match status" value="1"/>
</dbReference>
<evidence type="ECO:0000313" key="8">
    <source>
        <dbReference type="Proteomes" id="UP001238603"/>
    </source>
</evidence>
<dbReference type="EMBL" id="JASVDS010000004">
    <property type="protein sequence ID" value="MDL5033299.1"/>
    <property type="molecule type" value="Genomic_DNA"/>
</dbReference>
<dbReference type="PROSITE" id="PS50895">
    <property type="entry name" value="SURF1"/>
    <property type="match status" value="1"/>
</dbReference>
<dbReference type="Proteomes" id="UP001238603">
    <property type="component" value="Unassembled WGS sequence"/>
</dbReference>
<evidence type="ECO:0000313" key="7">
    <source>
        <dbReference type="EMBL" id="MDL5033299.1"/>
    </source>
</evidence>
<evidence type="ECO:0000256" key="3">
    <source>
        <dbReference type="ARBA" id="ARBA00022692"/>
    </source>
</evidence>
<dbReference type="InterPro" id="IPR045214">
    <property type="entry name" value="Surf1/Surf4"/>
</dbReference>
<keyword evidence="6" id="KW-1003">Cell membrane</keyword>
<dbReference type="InterPro" id="IPR002994">
    <property type="entry name" value="Surf1/Shy1"/>
</dbReference>
<comment type="subcellular location">
    <subcellularLocation>
        <location evidence="6">Cell membrane</location>
        <topology evidence="6">Multi-pass membrane protein</topology>
    </subcellularLocation>
    <subcellularLocation>
        <location evidence="1">Membrane</location>
    </subcellularLocation>
</comment>
<reference evidence="7 8" key="1">
    <citation type="submission" date="2023-06" db="EMBL/GenBank/DDBJ databases">
        <title>Pelomonas sp. APW6 16S ribosomal RNA gene genome sequencing and assembly.</title>
        <authorList>
            <person name="Woo H."/>
        </authorList>
    </citation>
    <scope>NUCLEOTIDE SEQUENCE [LARGE SCALE GENOMIC DNA]</scope>
    <source>
        <strain evidence="7 8">APW6</strain>
    </source>
</reference>
<gene>
    <name evidence="7" type="ORF">QRD43_15395</name>
</gene>
<protein>
    <recommendedName>
        <fullName evidence="6">SURF1-like protein</fullName>
    </recommendedName>
</protein>
<keyword evidence="4 6" id="KW-1133">Transmembrane helix</keyword>
<name>A0ABT7LKG7_9BURK</name>